<dbReference type="Proteomes" id="UP000694251">
    <property type="component" value="Chromosome 7"/>
</dbReference>
<evidence type="ECO:0000313" key="3">
    <source>
        <dbReference type="Proteomes" id="UP000694251"/>
    </source>
</evidence>
<dbReference type="GO" id="GO:0043531">
    <property type="term" value="F:ADP binding"/>
    <property type="evidence" value="ECO:0007669"/>
    <property type="project" value="InterPro"/>
</dbReference>
<dbReference type="InterPro" id="IPR044974">
    <property type="entry name" value="Disease_R_plants"/>
</dbReference>
<dbReference type="InterPro" id="IPR002182">
    <property type="entry name" value="NB-ARC"/>
</dbReference>
<dbReference type="EMBL" id="JAEFBJ010000007">
    <property type="protein sequence ID" value="KAG7589097.1"/>
    <property type="molecule type" value="Genomic_DNA"/>
</dbReference>
<gene>
    <name evidence="2" type="ORF">ISN44_As07g014130</name>
</gene>
<organism evidence="2 3">
    <name type="scientific">Arabidopsis suecica</name>
    <name type="common">Swedish thale-cress</name>
    <name type="synonym">Cardaminopsis suecica</name>
    <dbReference type="NCBI Taxonomy" id="45249"/>
    <lineage>
        <taxon>Eukaryota</taxon>
        <taxon>Viridiplantae</taxon>
        <taxon>Streptophyta</taxon>
        <taxon>Embryophyta</taxon>
        <taxon>Tracheophyta</taxon>
        <taxon>Spermatophyta</taxon>
        <taxon>Magnoliopsida</taxon>
        <taxon>eudicotyledons</taxon>
        <taxon>Gunneridae</taxon>
        <taxon>Pentapetalae</taxon>
        <taxon>rosids</taxon>
        <taxon>malvids</taxon>
        <taxon>Brassicales</taxon>
        <taxon>Brassicaceae</taxon>
        <taxon>Camelineae</taxon>
        <taxon>Arabidopsis</taxon>
    </lineage>
</organism>
<evidence type="ECO:0000259" key="1">
    <source>
        <dbReference type="Pfam" id="PF00931"/>
    </source>
</evidence>
<keyword evidence="2" id="KW-0378">Hydrolase</keyword>
<accession>A0A8T2BNY7</accession>
<comment type="caution">
    <text evidence="2">The sequence shown here is derived from an EMBL/GenBank/DDBJ whole genome shotgun (WGS) entry which is preliminary data.</text>
</comment>
<dbReference type="AlphaFoldDB" id="A0A8T2BNY7"/>
<dbReference type="Pfam" id="PF00931">
    <property type="entry name" value="NB-ARC"/>
    <property type="match status" value="1"/>
</dbReference>
<proteinExistence type="predicted"/>
<keyword evidence="3" id="KW-1185">Reference proteome</keyword>
<protein>
    <submittedName>
        <fullName evidence="2">P-loop containing nucleoside triphosphate hydrolase</fullName>
    </submittedName>
</protein>
<dbReference type="PANTHER" id="PTHR11017:SF570">
    <property type="entry name" value="DISEASE RESISTANCE PROTEIN (TIR-NBS CLASS)-RELATED"/>
    <property type="match status" value="1"/>
</dbReference>
<sequence>MHLQKQLLYSILRDDIRLWSVEAGREEIKARLGNQKVLLMLDGVDKVAHVHALAKDTSWFGPGSRIIITTRDRELLNSCGVDIVHQVKCLDEKDALQMFKHIAFGGGTPPDGFEKISIRATRLAHGLPYALQAYALFLRGSANTPKEWEEALGALESSLDQNIGLDCFFAFVFGFALTSKKNLCRLNIPLALGFCVYALQNFLTKK</sequence>
<dbReference type="PANTHER" id="PTHR11017">
    <property type="entry name" value="LEUCINE-RICH REPEAT-CONTAINING PROTEIN"/>
    <property type="match status" value="1"/>
</dbReference>
<feature type="domain" description="NB-ARC" evidence="1">
    <location>
        <begin position="23"/>
        <end position="104"/>
    </location>
</feature>
<dbReference type="OrthoDB" id="1102736at2759"/>
<evidence type="ECO:0000313" key="2">
    <source>
        <dbReference type="EMBL" id="KAG7589097.1"/>
    </source>
</evidence>
<reference evidence="2 3" key="1">
    <citation type="submission" date="2020-12" db="EMBL/GenBank/DDBJ databases">
        <title>Concerted genomic and epigenomic changes stabilize Arabidopsis allopolyploids.</title>
        <authorList>
            <person name="Chen Z."/>
        </authorList>
    </citation>
    <scope>NUCLEOTIDE SEQUENCE [LARGE SCALE GENOMIC DNA]</scope>
    <source>
        <strain evidence="2">As9502</strain>
        <tissue evidence="2">Leaf</tissue>
    </source>
</reference>
<dbReference type="GO" id="GO:0016787">
    <property type="term" value="F:hydrolase activity"/>
    <property type="evidence" value="ECO:0007669"/>
    <property type="project" value="UniProtKB-KW"/>
</dbReference>
<name>A0A8T2BNY7_ARASU</name>
<dbReference type="GO" id="GO:0006952">
    <property type="term" value="P:defense response"/>
    <property type="evidence" value="ECO:0007669"/>
    <property type="project" value="InterPro"/>
</dbReference>